<keyword evidence="3" id="KW-0963">Cytoplasm</keyword>
<feature type="domain" description="TPX2 C-terminal" evidence="7">
    <location>
        <begin position="257"/>
        <end position="325"/>
    </location>
</feature>
<name>A0ABD2A073_VESSQ</name>
<reference evidence="8 9" key="1">
    <citation type="journal article" date="2024" name="Ann. Entomol. Soc. Am.">
        <title>Genomic analyses of the southern and eastern yellowjacket wasps (Hymenoptera: Vespidae) reveal evolutionary signatures of social life.</title>
        <authorList>
            <person name="Catto M.A."/>
            <person name="Caine P.B."/>
            <person name="Orr S.E."/>
            <person name="Hunt B.G."/>
            <person name="Goodisman M.A.D."/>
        </authorList>
    </citation>
    <scope>NUCLEOTIDE SEQUENCE [LARGE SCALE GENOMIC DNA]</scope>
    <source>
        <strain evidence="8">233</strain>
        <tissue evidence="8">Head and thorax</tissue>
    </source>
</reference>
<evidence type="ECO:0000256" key="6">
    <source>
        <dbReference type="SAM" id="MobiDB-lite"/>
    </source>
</evidence>
<organism evidence="8 9">
    <name type="scientific">Vespula squamosa</name>
    <name type="common">Southern yellow jacket</name>
    <name type="synonym">Wasp</name>
    <dbReference type="NCBI Taxonomy" id="30214"/>
    <lineage>
        <taxon>Eukaryota</taxon>
        <taxon>Metazoa</taxon>
        <taxon>Ecdysozoa</taxon>
        <taxon>Arthropoda</taxon>
        <taxon>Hexapoda</taxon>
        <taxon>Insecta</taxon>
        <taxon>Pterygota</taxon>
        <taxon>Neoptera</taxon>
        <taxon>Endopterygota</taxon>
        <taxon>Hymenoptera</taxon>
        <taxon>Apocrita</taxon>
        <taxon>Aculeata</taxon>
        <taxon>Vespoidea</taxon>
        <taxon>Vespidae</taxon>
        <taxon>Vespinae</taxon>
        <taxon>Vespula</taxon>
    </lineage>
</organism>
<evidence type="ECO:0000259" key="7">
    <source>
        <dbReference type="Pfam" id="PF06886"/>
    </source>
</evidence>
<keyword evidence="4" id="KW-0206">Cytoskeleton</keyword>
<evidence type="ECO:0000256" key="1">
    <source>
        <dbReference type="ARBA" id="ARBA00004245"/>
    </source>
</evidence>
<proteinExistence type="inferred from homology"/>
<evidence type="ECO:0000313" key="8">
    <source>
        <dbReference type="EMBL" id="KAL2714031.1"/>
    </source>
</evidence>
<evidence type="ECO:0000256" key="4">
    <source>
        <dbReference type="ARBA" id="ARBA00023212"/>
    </source>
</evidence>
<feature type="compositionally biased region" description="Polar residues" evidence="6">
    <location>
        <begin position="115"/>
        <end position="126"/>
    </location>
</feature>
<comment type="caution">
    <text evidence="8">The sequence shown here is derived from an EMBL/GenBank/DDBJ whole genome shotgun (WGS) entry which is preliminary data.</text>
</comment>
<comment type="similarity">
    <text evidence="2">Belongs to the TPX2 family.</text>
</comment>
<evidence type="ECO:0000256" key="2">
    <source>
        <dbReference type="ARBA" id="ARBA00005885"/>
    </source>
</evidence>
<comment type="subcellular location">
    <subcellularLocation>
        <location evidence="1">Cytoplasm</location>
        <location evidence="1">Cytoskeleton</location>
    </subcellularLocation>
</comment>
<sequence>METETPLSYYRFKSRPTNRQLWPQNKEEKNLFKDWINRVNVTLDPWDRIDSPQFIDFFNVPEISDKFFETKKEEKPLQHSAIAQTLPRTSNYNGHNELINLLDNFSLTKEKKQQLNKNIDTNQTEENQGEKKQDLTRRCIKVKHKTTTRENTKNITGKVHADVKFFTFDLRNKSKQQQKTFKEDKKLHVFRAQSVPKLIKTIIPTKSNYTIGGKFKESNNISSEKSIKKCMEIWKKPPFLPRPAKRILKIPKTPPLLTAIRAQERKRFEEKLKEKERKEETLKRVVVKTEKKLEKKEIACLRKKTVHKVQPIRKCNSSLLPIEKRPLIEPPLSPFNHKRRRRV</sequence>
<accession>A0ABD2A073</accession>
<protein>
    <submittedName>
        <fullName evidence="8">Targeting protein for Xklp2-like</fullName>
    </submittedName>
</protein>
<dbReference type="AlphaFoldDB" id="A0ABD2A073"/>
<dbReference type="EMBL" id="JAUDFV010000157">
    <property type="protein sequence ID" value="KAL2714031.1"/>
    <property type="molecule type" value="Genomic_DNA"/>
</dbReference>
<dbReference type="Proteomes" id="UP001607302">
    <property type="component" value="Unassembled WGS sequence"/>
</dbReference>
<evidence type="ECO:0000256" key="5">
    <source>
        <dbReference type="SAM" id="Coils"/>
    </source>
</evidence>
<evidence type="ECO:0000313" key="9">
    <source>
        <dbReference type="Proteomes" id="UP001607302"/>
    </source>
</evidence>
<feature type="coiled-coil region" evidence="5">
    <location>
        <begin position="259"/>
        <end position="292"/>
    </location>
</feature>
<dbReference type="Pfam" id="PF06886">
    <property type="entry name" value="TPX2"/>
    <property type="match status" value="1"/>
</dbReference>
<dbReference type="GO" id="GO:0005856">
    <property type="term" value="C:cytoskeleton"/>
    <property type="evidence" value="ECO:0007669"/>
    <property type="project" value="UniProtKB-SubCell"/>
</dbReference>
<keyword evidence="9" id="KW-1185">Reference proteome</keyword>
<feature type="region of interest" description="Disordered" evidence="6">
    <location>
        <begin position="113"/>
        <end position="133"/>
    </location>
</feature>
<dbReference type="InterPro" id="IPR027329">
    <property type="entry name" value="TPX2_C"/>
</dbReference>
<gene>
    <name evidence="8" type="ORF">V1478_016588</name>
</gene>
<evidence type="ECO:0000256" key="3">
    <source>
        <dbReference type="ARBA" id="ARBA00022490"/>
    </source>
</evidence>
<keyword evidence="5" id="KW-0175">Coiled coil</keyword>